<accession>A0A142EL13</accession>
<proteinExistence type="predicted"/>
<dbReference type="EMBL" id="CP012836">
    <property type="protein sequence ID" value="AMQ55818.1"/>
    <property type="molecule type" value="Genomic_DNA"/>
</dbReference>
<organism evidence="1 2">
    <name type="scientific">Algoriphagus sanaruensis</name>
    <dbReference type="NCBI Taxonomy" id="1727163"/>
    <lineage>
        <taxon>Bacteria</taxon>
        <taxon>Pseudomonadati</taxon>
        <taxon>Bacteroidota</taxon>
        <taxon>Cytophagia</taxon>
        <taxon>Cytophagales</taxon>
        <taxon>Cyclobacteriaceae</taxon>
        <taxon>Algoriphagus</taxon>
    </lineage>
</organism>
<dbReference type="KEGG" id="alm:AO498_05292"/>
<dbReference type="AlphaFoldDB" id="A0A142EL13"/>
<dbReference type="Proteomes" id="UP000073816">
    <property type="component" value="Chromosome"/>
</dbReference>
<evidence type="ECO:0000313" key="1">
    <source>
        <dbReference type="EMBL" id="AMQ55818.1"/>
    </source>
</evidence>
<reference evidence="2" key="1">
    <citation type="submission" date="2015-09" db="EMBL/GenBank/DDBJ databases">
        <title>Complete sequence of Algoriphagus sp. M8-2.</title>
        <authorList>
            <person name="Shintani M."/>
        </authorList>
    </citation>
    <scope>NUCLEOTIDE SEQUENCE [LARGE SCALE GENOMIC DNA]</scope>
    <source>
        <strain evidence="2">M8-2</strain>
    </source>
</reference>
<protein>
    <submittedName>
        <fullName evidence="1">Uncharacterized protein</fullName>
    </submittedName>
</protein>
<evidence type="ECO:0000313" key="2">
    <source>
        <dbReference type="Proteomes" id="UP000073816"/>
    </source>
</evidence>
<gene>
    <name evidence="1" type="ORF">AO498_05292</name>
</gene>
<sequence>MVYADFYKRQANSVGSNQFVVFRDPTSQVLADY</sequence>
<reference evidence="1 2" key="2">
    <citation type="journal article" date="2016" name="Genome Announc.">
        <title>Complete Genome Sequence of Algoriphagus sp. Strain M8-2, Isolated from a Brackish Lake.</title>
        <authorList>
            <person name="Muraguchi Y."/>
            <person name="Kushimoto K."/>
            <person name="Ohtsubo Y."/>
            <person name="Suzuki T."/>
            <person name="Dohra H."/>
            <person name="Kimbara K."/>
            <person name="Shintani M."/>
        </authorList>
    </citation>
    <scope>NUCLEOTIDE SEQUENCE [LARGE SCALE GENOMIC DNA]</scope>
    <source>
        <strain evidence="1 2">M8-2</strain>
    </source>
</reference>
<name>A0A142EL13_9BACT</name>
<keyword evidence="2" id="KW-1185">Reference proteome</keyword>